<organism evidence="4 5">
    <name type="scientific">Sphingobacterium suaedae</name>
    <dbReference type="NCBI Taxonomy" id="1686402"/>
    <lineage>
        <taxon>Bacteria</taxon>
        <taxon>Pseudomonadati</taxon>
        <taxon>Bacteroidota</taxon>
        <taxon>Sphingobacteriia</taxon>
        <taxon>Sphingobacteriales</taxon>
        <taxon>Sphingobacteriaceae</taxon>
        <taxon>Sphingobacterium</taxon>
    </lineage>
</organism>
<dbReference type="RefSeq" id="WP_380905578.1">
    <property type="nucleotide sequence ID" value="NZ_JBHUEG010000012.1"/>
</dbReference>
<dbReference type="Proteomes" id="UP001597545">
    <property type="component" value="Unassembled WGS sequence"/>
</dbReference>
<feature type="region of interest" description="Disordered" evidence="1">
    <location>
        <begin position="384"/>
        <end position="407"/>
    </location>
</feature>
<sequence length="407" mass="45748">MSRRAAIMAGKEKKTLYETVAASLIGQLEQGTAPWLKPWNEGKPAFELPYNALTGRRYKGINVFSLLSADRDDPRWVTFNQASNRGWKVRRGEKATLIQFVKVSERVPWRDDRGNPVLDEKGNTLKIEIPLNRPLVSNAWVFNATQLEGVDPLPDVYLGDQKWESLERAENLIAASGAEIMYRIGDQAYYDAGLDRIVMPSRKQFDSSDRYYATLMHELGHWTGHKDRLDRGVLNNFGSSAYAREELRAEIASMLLGHELNIGHDPGQHAAYIESWIKLLRDTPFEIHSAAVDAEKICKYILAFEPTREIKADAVLVTMDSKMKVEPESGSLLIGDRIDYNGTSYKILGHLKRGRLRVEDLTSGNILALSKADGLYGALSKEKLSSASRSSEISKNNNLEAAPKLRR</sequence>
<evidence type="ECO:0000313" key="4">
    <source>
        <dbReference type="EMBL" id="MFD2549260.1"/>
    </source>
</evidence>
<feature type="compositionally biased region" description="Low complexity" evidence="1">
    <location>
        <begin position="385"/>
        <end position="394"/>
    </location>
</feature>
<accession>A0ABW5KMX0</accession>
<feature type="domain" description="N-terminal" evidence="2">
    <location>
        <begin position="15"/>
        <end position="130"/>
    </location>
</feature>
<evidence type="ECO:0000259" key="3">
    <source>
        <dbReference type="Pfam" id="PF18818"/>
    </source>
</evidence>
<dbReference type="EMBL" id="JBHULR010000015">
    <property type="protein sequence ID" value="MFD2549260.1"/>
    <property type="molecule type" value="Genomic_DNA"/>
</dbReference>
<proteinExistence type="predicted"/>
<dbReference type="InterPro" id="IPR041459">
    <property type="entry name" value="MPTase-PolyVal"/>
</dbReference>
<dbReference type="Pfam" id="PF18818">
    <property type="entry name" value="MPTase-PolyVal"/>
    <property type="match status" value="1"/>
</dbReference>
<comment type="caution">
    <text evidence="4">The sequence shown here is derived from an EMBL/GenBank/DDBJ whole genome shotgun (WGS) entry which is preliminary data.</text>
</comment>
<keyword evidence="5" id="KW-1185">Reference proteome</keyword>
<protein>
    <submittedName>
        <fullName evidence="4">ArdC family protein</fullName>
    </submittedName>
</protein>
<reference evidence="5" key="1">
    <citation type="journal article" date="2019" name="Int. J. Syst. Evol. Microbiol.">
        <title>The Global Catalogue of Microorganisms (GCM) 10K type strain sequencing project: providing services to taxonomists for standard genome sequencing and annotation.</title>
        <authorList>
            <consortium name="The Broad Institute Genomics Platform"/>
            <consortium name="The Broad Institute Genome Sequencing Center for Infectious Disease"/>
            <person name="Wu L."/>
            <person name="Ma J."/>
        </authorList>
    </citation>
    <scope>NUCLEOTIDE SEQUENCE [LARGE SCALE GENOMIC DNA]</scope>
    <source>
        <strain evidence="5">KCTC 42662</strain>
    </source>
</reference>
<dbReference type="Pfam" id="PF08401">
    <property type="entry name" value="ArdcN"/>
    <property type="match status" value="1"/>
</dbReference>
<feature type="domain" description="Polyvalent protein metallopeptidase" evidence="3">
    <location>
        <begin position="167"/>
        <end position="292"/>
    </location>
</feature>
<dbReference type="InterPro" id="IPR013610">
    <property type="entry name" value="ArdC_N"/>
</dbReference>
<evidence type="ECO:0000259" key="2">
    <source>
        <dbReference type="Pfam" id="PF08401"/>
    </source>
</evidence>
<gene>
    <name evidence="4" type="ORF">ACFSR5_16550</name>
</gene>
<name>A0ABW5KMX0_9SPHI</name>
<evidence type="ECO:0000256" key="1">
    <source>
        <dbReference type="SAM" id="MobiDB-lite"/>
    </source>
</evidence>
<evidence type="ECO:0000313" key="5">
    <source>
        <dbReference type="Proteomes" id="UP001597545"/>
    </source>
</evidence>